<feature type="compositionally biased region" description="Basic residues" evidence="11">
    <location>
        <begin position="36"/>
        <end position="47"/>
    </location>
</feature>
<evidence type="ECO:0000313" key="14">
    <source>
        <dbReference type="Proteomes" id="UP000002280"/>
    </source>
</evidence>
<feature type="domain" description="Phosphoribulokinase/uridine kinase" evidence="12">
    <location>
        <begin position="175"/>
        <end position="357"/>
    </location>
</feature>
<dbReference type="InterPro" id="IPR027417">
    <property type="entry name" value="P-loop_NTPase"/>
</dbReference>
<comment type="catalytic activity">
    <reaction evidence="9">
        <text>cytidine + ATP = CMP + ADP + H(+)</text>
        <dbReference type="Rhea" id="RHEA:24674"/>
        <dbReference type="ChEBI" id="CHEBI:15378"/>
        <dbReference type="ChEBI" id="CHEBI:17562"/>
        <dbReference type="ChEBI" id="CHEBI:30616"/>
        <dbReference type="ChEBI" id="CHEBI:60377"/>
        <dbReference type="ChEBI" id="CHEBI:456216"/>
        <dbReference type="EC" id="2.7.1.48"/>
    </reaction>
</comment>
<dbReference type="Gene3D" id="3.40.50.300">
    <property type="entry name" value="P-loop containing nucleotide triphosphate hydrolases"/>
    <property type="match status" value="1"/>
</dbReference>
<evidence type="ECO:0000256" key="2">
    <source>
        <dbReference type="ARBA" id="ARBA00004784"/>
    </source>
</evidence>
<sequence length="416" mass="46314">MASDSGGGGAAAAEQERPHQRPFLIGVSGGTASGKVRIRSGGGRRKPPHGERGSPSRAWSGAPPWGPSRGRGVGGTIRWGNWEPGPGGELVRRPESWGSGWAWQGWSCSSPLDHPSPPPVGRRGSEGAPLRLHLWRGRTRVRSELSTPGLAGGGERLRPSHSEGLEAGVLPAFSQSTVCEKIMELLGQHEVDHRQRKLVILSQDRFYKVLTAEQKAKALKGQYNFDHPDAFDNDLMRMTLKHIVEGKTVEVPIYDFVTHSRLLETTVVYPADVVLFEGILVFYSQEIRDMFHLRLFVDTDSDVRLSRRVLRDMNRGRDLEQILTQYTTFVKPAFEEFCLPTKKYADVIIPRGVDNMVAINLIVQHIQDILNGDICKWQRGVPNGRSYKRTFSEPGDPTVVLTSGKRSHLESRSRPH</sequence>
<keyword evidence="7" id="KW-0418">Kinase</keyword>
<evidence type="ECO:0000256" key="10">
    <source>
        <dbReference type="ARBA" id="ARBA00048909"/>
    </source>
</evidence>
<evidence type="ECO:0000256" key="3">
    <source>
        <dbReference type="ARBA" id="ARBA00005408"/>
    </source>
</evidence>
<evidence type="ECO:0000256" key="11">
    <source>
        <dbReference type="SAM" id="MobiDB-lite"/>
    </source>
</evidence>
<comment type="catalytic activity">
    <reaction evidence="10">
        <text>uridine + ATP = UMP + ADP + H(+)</text>
        <dbReference type="Rhea" id="RHEA:16825"/>
        <dbReference type="ChEBI" id="CHEBI:15378"/>
        <dbReference type="ChEBI" id="CHEBI:16704"/>
        <dbReference type="ChEBI" id="CHEBI:30616"/>
        <dbReference type="ChEBI" id="CHEBI:57865"/>
        <dbReference type="ChEBI" id="CHEBI:456216"/>
        <dbReference type="EC" id="2.7.1.48"/>
    </reaction>
</comment>
<evidence type="ECO:0000256" key="1">
    <source>
        <dbReference type="ARBA" id="ARBA00004690"/>
    </source>
</evidence>
<dbReference type="InParanoid" id="A0A5F8GTD1"/>
<evidence type="ECO:0000256" key="7">
    <source>
        <dbReference type="ARBA" id="ARBA00022777"/>
    </source>
</evidence>
<dbReference type="GO" id="GO:0004849">
    <property type="term" value="F:uridine kinase activity"/>
    <property type="evidence" value="ECO:0007669"/>
    <property type="project" value="UniProtKB-EC"/>
</dbReference>
<accession>A0A5F8GTD1</accession>
<dbReference type="SUPFAM" id="SSF52540">
    <property type="entry name" value="P-loop containing nucleoside triphosphate hydrolases"/>
    <property type="match status" value="1"/>
</dbReference>
<reference evidence="13" key="3">
    <citation type="submission" date="2025-09" db="UniProtKB">
        <authorList>
            <consortium name="Ensembl"/>
        </authorList>
    </citation>
    <scope>IDENTIFICATION</scope>
</reference>
<keyword evidence="14" id="KW-1185">Reference proteome</keyword>
<evidence type="ECO:0000256" key="4">
    <source>
        <dbReference type="ARBA" id="ARBA00012137"/>
    </source>
</evidence>
<gene>
    <name evidence="13" type="primary">UCK1</name>
</gene>
<protein>
    <recommendedName>
        <fullName evidence="4">uridine/cytidine kinase</fullName>
        <ecNumber evidence="4">2.7.1.48</ecNumber>
    </recommendedName>
</protein>
<keyword evidence="8" id="KW-0067">ATP-binding</keyword>
<dbReference type="Bgee" id="ENSMODG00000012460">
    <property type="expression patterns" value="Expressed in cerebellum and 19 other cell types or tissues"/>
</dbReference>
<dbReference type="GO" id="GO:0044206">
    <property type="term" value="P:UMP salvage"/>
    <property type="evidence" value="ECO:0007669"/>
    <property type="project" value="UniProtKB-UniPathway"/>
</dbReference>
<dbReference type="InterPro" id="IPR006083">
    <property type="entry name" value="PRK/URK"/>
</dbReference>
<dbReference type="EC" id="2.7.1.48" evidence="4"/>
<evidence type="ECO:0000256" key="8">
    <source>
        <dbReference type="ARBA" id="ARBA00022840"/>
    </source>
</evidence>
<evidence type="ECO:0000259" key="12">
    <source>
        <dbReference type="Pfam" id="PF00485"/>
    </source>
</evidence>
<dbReference type="CDD" id="cd02023">
    <property type="entry name" value="UMPK"/>
    <property type="match status" value="1"/>
</dbReference>
<evidence type="ECO:0000256" key="5">
    <source>
        <dbReference type="ARBA" id="ARBA00022679"/>
    </source>
</evidence>
<dbReference type="UniPathway" id="UPA00579">
    <property type="reaction ID" value="UER00640"/>
</dbReference>
<dbReference type="Pfam" id="PF00485">
    <property type="entry name" value="PRK"/>
    <property type="match status" value="1"/>
</dbReference>
<name>A0A5F8GTD1_MONDO</name>
<dbReference type="GeneTree" id="ENSGT01020000230412"/>
<dbReference type="FunFam" id="3.40.50.300:FF:000297">
    <property type="entry name" value="Uridine-cytidine kinase 2"/>
    <property type="match status" value="1"/>
</dbReference>
<dbReference type="GO" id="GO:0043771">
    <property type="term" value="F:cytidine kinase activity"/>
    <property type="evidence" value="ECO:0007669"/>
    <property type="project" value="Ensembl"/>
</dbReference>
<dbReference type="Proteomes" id="UP000002280">
    <property type="component" value="Chromosome 1"/>
</dbReference>
<comment type="pathway">
    <text evidence="1">Pyrimidine metabolism; UMP biosynthesis via salvage pathway; UMP from uridine: step 1/1.</text>
</comment>
<feature type="region of interest" description="Disordered" evidence="11">
    <location>
        <begin position="1"/>
        <end position="73"/>
    </location>
</feature>
<evidence type="ECO:0000256" key="9">
    <source>
        <dbReference type="ARBA" id="ARBA00047436"/>
    </source>
</evidence>
<dbReference type="NCBIfam" id="NF004018">
    <property type="entry name" value="PRK05480.1"/>
    <property type="match status" value="1"/>
</dbReference>
<reference evidence="13 14" key="1">
    <citation type="journal article" date="2007" name="Nature">
        <title>Genome of the marsupial Monodelphis domestica reveals innovation in non-coding sequences.</title>
        <authorList>
            <person name="Mikkelsen T.S."/>
            <person name="Wakefield M.J."/>
            <person name="Aken B."/>
            <person name="Amemiya C.T."/>
            <person name="Chang J.L."/>
            <person name="Duke S."/>
            <person name="Garber M."/>
            <person name="Gentles A.J."/>
            <person name="Goodstadt L."/>
            <person name="Heger A."/>
            <person name="Jurka J."/>
            <person name="Kamal M."/>
            <person name="Mauceli E."/>
            <person name="Searle S.M."/>
            <person name="Sharpe T."/>
            <person name="Baker M.L."/>
            <person name="Batzer M.A."/>
            <person name="Benos P.V."/>
            <person name="Belov K."/>
            <person name="Clamp M."/>
            <person name="Cook A."/>
            <person name="Cuff J."/>
            <person name="Das R."/>
            <person name="Davidow L."/>
            <person name="Deakin J.E."/>
            <person name="Fazzari M.J."/>
            <person name="Glass J.L."/>
            <person name="Grabherr M."/>
            <person name="Greally J.M."/>
            <person name="Gu W."/>
            <person name="Hore T.A."/>
            <person name="Huttley G.A."/>
            <person name="Kleber M."/>
            <person name="Jirtle R.L."/>
            <person name="Koina E."/>
            <person name="Lee J.T."/>
            <person name="Mahony S."/>
            <person name="Marra M.A."/>
            <person name="Miller R.D."/>
            <person name="Nicholls R.D."/>
            <person name="Oda M."/>
            <person name="Papenfuss A.T."/>
            <person name="Parra Z.E."/>
            <person name="Pollock D.D."/>
            <person name="Ray D.A."/>
            <person name="Schein J.E."/>
            <person name="Speed T.P."/>
            <person name="Thompson K."/>
            <person name="VandeBerg J.L."/>
            <person name="Wade C.M."/>
            <person name="Walker J.A."/>
            <person name="Waters P.D."/>
            <person name="Webber C."/>
            <person name="Weidman J.R."/>
            <person name="Xie X."/>
            <person name="Zody M.C."/>
            <person name="Baldwin J."/>
            <person name="Abdouelleil A."/>
            <person name="Abdulkadir J."/>
            <person name="Abebe A."/>
            <person name="Abera B."/>
            <person name="Abreu J."/>
            <person name="Acer S.C."/>
            <person name="Aftuck L."/>
            <person name="Alexander A."/>
            <person name="An P."/>
            <person name="Anderson E."/>
            <person name="Anderson S."/>
            <person name="Arachi H."/>
            <person name="Azer M."/>
            <person name="Bachantsang P."/>
            <person name="Barry A."/>
            <person name="Bayul T."/>
            <person name="Berlin A."/>
            <person name="Bessette D."/>
            <person name="Bloom T."/>
            <person name="Bloom T."/>
            <person name="Boguslavskiy L."/>
            <person name="Bonnet C."/>
            <person name="Boukhgalter B."/>
            <person name="Bourzgui I."/>
            <person name="Brown A."/>
            <person name="Cahill P."/>
            <person name="Channer S."/>
            <person name="Cheshatsang Y."/>
            <person name="Chuda L."/>
            <person name="Citroen M."/>
            <person name="Collymore A."/>
            <person name="Cooke P."/>
            <person name="Costello M."/>
            <person name="D'Aco K."/>
            <person name="Daza R."/>
            <person name="De Haan G."/>
            <person name="DeGray S."/>
            <person name="DeMaso C."/>
            <person name="Dhargay N."/>
            <person name="Dooley K."/>
            <person name="Dooley E."/>
            <person name="Doricent M."/>
            <person name="Dorje P."/>
            <person name="Dorjee K."/>
            <person name="Dupes A."/>
            <person name="Elong R."/>
            <person name="Falk J."/>
            <person name="Farina A."/>
            <person name="Faro S."/>
            <person name="Ferguson D."/>
            <person name="Fisher S."/>
            <person name="Foley C.D."/>
            <person name="Franke A."/>
            <person name="Friedrich D."/>
            <person name="Gadbois L."/>
            <person name="Gearin G."/>
            <person name="Gearin C.R."/>
            <person name="Giannoukos G."/>
            <person name="Goode T."/>
            <person name="Graham J."/>
            <person name="Grandbois E."/>
            <person name="Grewal S."/>
            <person name="Gyaltsen K."/>
            <person name="Hafez N."/>
            <person name="Hagos B."/>
            <person name="Hall J."/>
            <person name="Henson C."/>
            <person name="Hollinger A."/>
            <person name="Honan T."/>
            <person name="Huard M.D."/>
            <person name="Hughes L."/>
            <person name="Hurhula B."/>
            <person name="Husby M.E."/>
            <person name="Kamat A."/>
            <person name="Kanga B."/>
            <person name="Kashin S."/>
            <person name="Khazanovich D."/>
            <person name="Kisner P."/>
            <person name="Lance K."/>
            <person name="Lara M."/>
            <person name="Lee W."/>
            <person name="Lennon N."/>
            <person name="Letendre F."/>
            <person name="LeVine R."/>
            <person name="Lipovsky A."/>
            <person name="Liu X."/>
            <person name="Liu J."/>
            <person name="Liu S."/>
            <person name="Lokyitsang T."/>
            <person name="Lokyitsang Y."/>
            <person name="Lubonja R."/>
            <person name="Lui A."/>
            <person name="MacDonald P."/>
            <person name="Magnisalis V."/>
            <person name="Maru K."/>
            <person name="Matthews C."/>
            <person name="McCusker W."/>
            <person name="McDonough S."/>
            <person name="Mehta T."/>
            <person name="Meldrim J."/>
            <person name="Meneus L."/>
            <person name="Mihai O."/>
            <person name="Mihalev A."/>
            <person name="Mihova T."/>
            <person name="Mittelman R."/>
            <person name="Mlenga V."/>
            <person name="Montmayeur A."/>
            <person name="Mulrain L."/>
            <person name="Navidi A."/>
            <person name="Naylor J."/>
            <person name="Negash T."/>
            <person name="Nguyen T."/>
            <person name="Nguyen N."/>
            <person name="Nicol R."/>
            <person name="Norbu C."/>
            <person name="Norbu N."/>
            <person name="Novod N."/>
            <person name="O'Neill B."/>
            <person name="Osman S."/>
            <person name="Markiewicz E."/>
            <person name="Oyono O.L."/>
            <person name="Patti C."/>
            <person name="Phunkhang P."/>
            <person name="Pierre F."/>
            <person name="Priest M."/>
            <person name="Raghuraman S."/>
            <person name="Rege F."/>
            <person name="Reyes R."/>
            <person name="Rise C."/>
            <person name="Rogov P."/>
            <person name="Ross K."/>
            <person name="Ryan E."/>
            <person name="Settipalli S."/>
            <person name="Shea T."/>
            <person name="Sherpa N."/>
            <person name="Shi L."/>
            <person name="Shih D."/>
            <person name="Sparrow T."/>
            <person name="Spaulding J."/>
            <person name="Stalker J."/>
            <person name="Stange-Thomann N."/>
            <person name="Stavropoulos S."/>
            <person name="Stone C."/>
            <person name="Strader C."/>
            <person name="Tesfaye S."/>
            <person name="Thomson T."/>
            <person name="Thoulutsang Y."/>
            <person name="Thoulutsang D."/>
            <person name="Topham K."/>
            <person name="Topping I."/>
            <person name="Tsamla T."/>
            <person name="Vassiliev H."/>
            <person name="Vo A."/>
            <person name="Wangchuk T."/>
            <person name="Wangdi T."/>
            <person name="Weiand M."/>
            <person name="Wilkinson J."/>
            <person name="Wilson A."/>
            <person name="Yadav S."/>
            <person name="Young G."/>
            <person name="Yu Q."/>
            <person name="Zembek L."/>
            <person name="Zhong D."/>
            <person name="Zimmer A."/>
            <person name="Zwirko Z."/>
            <person name="Jaffe D.B."/>
            <person name="Alvarez P."/>
            <person name="Brockman W."/>
            <person name="Butler J."/>
            <person name="Chin C."/>
            <person name="Gnerre S."/>
            <person name="MacCallum I."/>
            <person name="Graves J.A."/>
            <person name="Ponting C.P."/>
            <person name="Breen M."/>
            <person name="Samollow P.B."/>
            <person name="Lander E.S."/>
            <person name="Lindblad-Toh K."/>
        </authorList>
    </citation>
    <scope>NUCLEOTIDE SEQUENCE [LARGE SCALE GENOMIC DNA]</scope>
</reference>
<evidence type="ECO:0000256" key="6">
    <source>
        <dbReference type="ARBA" id="ARBA00022741"/>
    </source>
</evidence>
<dbReference type="GO" id="GO:0005524">
    <property type="term" value="F:ATP binding"/>
    <property type="evidence" value="ECO:0007669"/>
    <property type="project" value="UniProtKB-KW"/>
</dbReference>
<dbReference type="InterPro" id="IPR000764">
    <property type="entry name" value="Uridine_kinase-like"/>
</dbReference>
<dbReference type="GO" id="GO:0044211">
    <property type="term" value="P:CTP salvage"/>
    <property type="evidence" value="ECO:0007669"/>
    <property type="project" value="UniProtKB-UniPathway"/>
</dbReference>
<proteinExistence type="inferred from homology"/>
<dbReference type="UniPathway" id="UPA00574">
    <property type="reaction ID" value="UER00637"/>
</dbReference>
<keyword evidence="5" id="KW-0808">Transferase</keyword>
<dbReference type="PANTHER" id="PTHR10285">
    <property type="entry name" value="URIDINE KINASE"/>
    <property type="match status" value="1"/>
</dbReference>
<feature type="compositionally biased region" description="Basic and acidic residues" evidence="11">
    <location>
        <begin position="407"/>
        <end position="416"/>
    </location>
</feature>
<dbReference type="Ensembl" id="ENSMODT00000061367.1">
    <property type="protein sequence ID" value="ENSMODP00000050481.1"/>
    <property type="gene ID" value="ENSMODG00000012460.5"/>
</dbReference>
<comment type="pathway">
    <text evidence="2">Pyrimidine metabolism; CTP biosynthesis via salvage pathway; CTP from cytidine: step 1/3.</text>
</comment>
<keyword evidence="6" id="KW-0547">Nucleotide-binding</keyword>
<reference evidence="13" key="2">
    <citation type="submission" date="2025-08" db="UniProtKB">
        <authorList>
            <consortium name="Ensembl"/>
        </authorList>
    </citation>
    <scope>IDENTIFICATION</scope>
</reference>
<dbReference type="STRING" id="13616.ENSMODP00000050481"/>
<evidence type="ECO:0000313" key="13">
    <source>
        <dbReference type="Ensembl" id="ENSMODP00000050481.1"/>
    </source>
</evidence>
<comment type="similarity">
    <text evidence="3">Belongs to the uridine kinase family.</text>
</comment>
<feature type="region of interest" description="Disordered" evidence="11">
    <location>
        <begin position="388"/>
        <end position="416"/>
    </location>
</feature>
<dbReference type="AlphaFoldDB" id="A0A5F8GTD1"/>
<organism evidence="13 14">
    <name type="scientific">Monodelphis domestica</name>
    <name type="common">Gray short-tailed opossum</name>
    <dbReference type="NCBI Taxonomy" id="13616"/>
    <lineage>
        <taxon>Eukaryota</taxon>
        <taxon>Metazoa</taxon>
        <taxon>Chordata</taxon>
        <taxon>Craniata</taxon>
        <taxon>Vertebrata</taxon>
        <taxon>Euteleostomi</taxon>
        <taxon>Mammalia</taxon>
        <taxon>Metatheria</taxon>
        <taxon>Didelphimorphia</taxon>
        <taxon>Didelphidae</taxon>
        <taxon>Monodelphis</taxon>
    </lineage>
</organism>
<dbReference type="FunCoup" id="A0A5F8GTD1">
    <property type="interactions" value="593"/>
</dbReference>
<feature type="compositionally biased region" description="Gly residues" evidence="11">
    <location>
        <begin position="1"/>
        <end position="10"/>
    </location>
</feature>